<dbReference type="RefSeq" id="WP_173161472.1">
    <property type="nucleotide sequence ID" value="NZ_AP022871.1"/>
</dbReference>
<evidence type="ECO:0000313" key="3">
    <source>
        <dbReference type="Proteomes" id="UP000503011"/>
    </source>
</evidence>
<reference evidence="2 3" key="2">
    <citation type="submission" date="2020-03" db="EMBL/GenBank/DDBJ databases">
        <authorList>
            <person name="Ichikawa N."/>
            <person name="Kimura A."/>
            <person name="Kitahashi Y."/>
            <person name="Uohara A."/>
        </authorList>
    </citation>
    <scope>NUCLEOTIDE SEQUENCE [LARGE SCALE GENOMIC DNA]</scope>
    <source>
        <strain evidence="2 3">NBRC 105367</strain>
    </source>
</reference>
<dbReference type="Proteomes" id="UP000503011">
    <property type="component" value="Chromosome"/>
</dbReference>
<dbReference type="AlphaFoldDB" id="A0A6F8YU03"/>
<organism evidence="2 3">
    <name type="scientific">Phytohabitans suffuscus</name>
    <dbReference type="NCBI Taxonomy" id="624315"/>
    <lineage>
        <taxon>Bacteria</taxon>
        <taxon>Bacillati</taxon>
        <taxon>Actinomycetota</taxon>
        <taxon>Actinomycetes</taxon>
        <taxon>Micromonosporales</taxon>
        <taxon>Micromonosporaceae</taxon>
    </lineage>
</organism>
<evidence type="ECO:0000256" key="1">
    <source>
        <dbReference type="SAM" id="MobiDB-lite"/>
    </source>
</evidence>
<dbReference type="KEGG" id="psuu:Psuf_068620"/>
<keyword evidence="3" id="KW-1185">Reference proteome</keyword>
<protein>
    <submittedName>
        <fullName evidence="2">Uncharacterized protein</fullName>
    </submittedName>
</protein>
<feature type="compositionally biased region" description="Basic and acidic residues" evidence="1">
    <location>
        <begin position="45"/>
        <end position="64"/>
    </location>
</feature>
<dbReference type="EMBL" id="AP022871">
    <property type="protein sequence ID" value="BCB89549.1"/>
    <property type="molecule type" value="Genomic_DNA"/>
</dbReference>
<evidence type="ECO:0000313" key="2">
    <source>
        <dbReference type="EMBL" id="BCB89549.1"/>
    </source>
</evidence>
<name>A0A6F8YU03_9ACTN</name>
<feature type="region of interest" description="Disordered" evidence="1">
    <location>
        <begin position="41"/>
        <end position="64"/>
    </location>
</feature>
<accession>A0A6F8YU03</accession>
<reference evidence="2 3" key="1">
    <citation type="submission" date="2020-03" db="EMBL/GenBank/DDBJ databases">
        <title>Whole genome shotgun sequence of Phytohabitans suffuscus NBRC 105367.</title>
        <authorList>
            <person name="Komaki H."/>
            <person name="Tamura T."/>
        </authorList>
    </citation>
    <scope>NUCLEOTIDE SEQUENCE [LARGE SCALE GENOMIC DNA]</scope>
    <source>
        <strain evidence="2 3">NBRC 105367</strain>
    </source>
</reference>
<feature type="region of interest" description="Disordered" evidence="1">
    <location>
        <begin position="1"/>
        <end position="27"/>
    </location>
</feature>
<sequence>MNEKERCDANREARHDAAANRDQSPERRADVIARFVGALLYGGARRPERERDRKPPEGGHDTAA</sequence>
<gene>
    <name evidence="2" type="ORF">Psuf_068620</name>
</gene>
<proteinExistence type="predicted"/>